<evidence type="ECO:0000256" key="13">
    <source>
        <dbReference type="PIRNR" id="PIRNR037093"/>
    </source>
</evidence>
<dbReference type="InterPro" id="IPR032154">
    <property type="entry name" value="Coatomer_g_Cpla"/>
</dbReference>
<dbReference type="InterPro" id="IPR013040">
    <property type="entry name" value="Coatomer_gsu_app_Ig-like_dom"/>
</dbReference>
<evidence type="ECO:0000256" key="8">
    <source>
        <dbReference type="ARBA" id="ARBA00022927"/>
    </source>
</evidence>
<dbReference type="GO" id="GO:0006888">
    <property type="term" value="P:endoplasmic reticulum to Golgi vesicle-mediated transport"/>
    <property type="evidence" value="ECO:0007669"/>
    <property type="project" value="TreeGrafter"/>
</dbReference>
<evidence type="ECO:0000313" key="18">
    <source>
        <dbReference type="EMBL" id="CAH0039374.1"/>
    </source>
</evidence>
<evidence type="ECO:0000256" key="12">
    <source>
        <dbReference type="ARBA" id="ARBA00025536"/>
    </source>
</evidence>
<dbReference type="GO" id="GO:0005793">
    <property type="term" value="C:endoplasmic reticulum-Golgi intermediate compartment"/>
    <property type="evidence" value="ECO:0007669"/>
    <property type="project" value="TreeGrafter"/>
</dbReference>
<organism evidence="18 19">
    <name type="scientific">Clonostachys solani</name>
    <dbReference type="NCBI Taxonomy" id="160281"/>
    <lineage>
        <taxon>Eukaryota</taxon>
        <taxon>Fungi</taxon>
        <taxon>Dikarya</taxon>
        <taxon>Ascomycota</taxon>
        <taxon>Pezizomycotina</taxon>
        <taxon>Sordariomycetes</taxon>
        <taxon>Hypocreomycetidae</taxon>
        <taxon>Hypocreales</taxon>
        <taxon>Bionectriaceae</taxon>
        <taxon>Clonostachys</taxon>
    </lineage>
</organism>
<dbReference type="InterPro" id="IPR002553">
    <property type="entry name" value="Clathrin/coatomer_adapt-like_N"/>
</dbReference>
<feature type="compositionally biased region" description="Low complexity" evidence="14">
    <location>
        <begin position="619"/>
        <end position="634"/>
    </location>
</feature>
<dbReference type="PIRSF" id="PIRSF037093">
    <property type="entry name" value="Coatomer_gamma_subunit"/>
    <property type="match status" value="1"/>
</dbReference>
<keyword evidence="8 13" id="KW-0653">Protein transport</keyword>
<dbReference type="FunFam" id="2.60.40.1480:FF:000001">
    <property type="entry name" value="Coatomer subunit gamma"/>
    <property type="match status" value="1"/>
</dbReference>
<dbReference type="GO" id="GO:0006891">
    <property type="term" value="P:intra-Golgi vesicle-mediated transport"/>
    <property type="evidence" value="ECO:0007669"/>
    <property type="project" value="TreeGrafter"/>
</dbReference>
<evidence type="ECO:0000256" key="14">
    <source>
        <dbReference type="SAM" id="MobiDB-lite"/>
    </source>
</evidence>
<evidence type="ECO:0000256" key="10">
    <source>
        <dbReference type="ARBA" id="ARBA00023136"/>
    </source>
</evidence>
<protein>
    <recommendedName>
        <fullName evidence="13">Coatomer subunit gamma</fullName>
    </recommendedName>
</protein>
<accession>A0A9N9W1J5</accession>
<feature type="domain" description="Coatomer subunit gamma C-terminal" evidence="17">
    <location>
        <begin position="803"/>
        <end position="917"/>
    </location>
</feature>
<dbReference type="GO" id="GO:0000139">
    <property type="term" value="C:Golgi membrane"/>
    <property type="evidence" value="ECO:0007669"/>
    <property type="project" value="UniProtKB-SubCell"/>
</dbReference>
<dbReference type="InterPro" id="IPR009028">
    <property type="entry name" value="Coatomer/calthrin_app_sub_C"/>
</dbReference>
<dbReference type="Gene3D" id="1.25.10.10">
    <property type="entry name" value="Leucine-rich Repeat Variant"/>
    <property type="match status" value="2"/>
</dbReference>
<evidence type="ECO:0000256" key="3">
    <source>
        <dbReference type="ARBA" id="ARBA00022448"/>
    </source>
</evidence>
<dbReference type="OrthoDB" id="1074925at2759"/>
<keyword evidence="11 13" id="KW-0968">Cytoplasmic vesicle</keyword>
<dbReference type="InterPro" id="IPR037067">
    <property type="entry name" value="Coatomer_gsu_app_sf"/>
</dbReference>
<evidence type="ECO:0000259" key="16">
    <source>
        <dbReference type="Pfam" id="PF08752"/>
    </source>
</evidence>
<reference evidence="18" key="1">
    <citation type="submission" date="2021-10" db="EMBL/GenBank/DDBJ databases">
        <authorList>
            <person name="Piombo E."/>
        </authorList>
    </citation>
    <scope>NUCLEOTIDE SEQUENCE</scope>
</reference>
<evidence type="ECO:0000259" key="17">
    <source>
        <dbReference type="Pfam" id="PF16381"/>
    </source>
</evidence>
<dbReference type="GO" id="GO:0006886">
    <property type="term" value="P:intracellular protein transport"/>
    <property type="evidence" value="ECO:0007669"/>
    <property type="project" value="InterPro"/>
</dbReference>
<feature type="region of interest" description="Disordered" evidence="14">
    <location>
        <begin position="610"/>
        <end position="634"/>
    </location>
</feature>
<dbReference type="Pfam" id="PF01602">
    <property type="entry name" value="Adaptin_N"/>
    <property type="match status" value="1"/>
</dbReference>
<evidence type="ECO:0000256" key="1">
    <source>
        <dbReference type="ARBA" id="ARBA00004255"/>
    </source>
</evidence>
<keyword evidence="4 13" id="KW-0963">Cytoplasm</keyword>
<evidence type="ECO:0000256" key="5">
    <source>
        <dbReference type="ARBA" id="ARBA00022553"/>
    </source>
</evidence>
<comment type="caution">
    <text evidence="18">The sequence shown here is derived from an EMBL/GenBank/DDBJ whole genome shotgun (WGS) entry which is preliminary data.</text>
</comment>
<dbReference type="GO" id="GO:0005198">
    <property type="term" value="F:structural molecule activity"/>
    <property type="evidence" value="ECO:0007669"/>
    <property type="project" value="InterPro"/>
</dbReference>
<evidence type="ECO:0000256" key="4">
    <source>
        <dbReference type="ARBA" id="ARBA00022490"/>
    </source>
</evidence>
<dbReference type="GO" id="GO:0009306">
    <property type="term" value="P:protein secretion"/>
    <property type="evidence" value="ECO:0007669"/>
    <property type="project" value="TreeGrafter"/>
</dbReference>
<dbReference type="Proteomes" id="UP000775872">
    <property type="component" value="Unassembled WGS sequence"/>
</dbReference>
<comment type="function">
    <text evidence="12 13">The coatomer is a cytosolic protein complex that binds to dilysine motifs and reversibly associates with Golgi non-clathrin-coated vesicles, which further mediate biosynthetic protein transport from the ER, via the Golgi up to the trans Golgi network. Coatomer complex is required for budding from Golgi membranes, and is essential for the retrograde Golgi-to-ER transport of dilysine-tagged proteins.</text>
</comment>
<evidence type="ECO:0000256" key="7">
    <source>
        <dbReference type="ARBA" id="ARBA00022892"/>
    </source>
</evidence>
<dbReference type="InterPro" id="IPR016024">
    <property type="entry name" value="ARM-type_fold"/>
</dbReference>
<dbReference type="GO" id="GO:0030126">
    <property type="term" value="C:COPI vesicle coat"/>
    <property type="evidence" value="ECO:0007669"/>
    <property type="project" value="InterPro"/>
</dbReference>
<sequence>MSYGKKDEDADLGLVKVDRTQVFQEARLFNSSPIQPRRCRILLTKIALLLYTGEKFPTNEATTLFFGISKLFQNRDASLRQMVHLVIKELANSAEDIIMVTSTIMKDTGGSTDVIYRPNAIRALCRIIDATTVQSIERVMKTAIVDKNPSVSSAALVSSYHLLPIARDVVRRWQSETQEAAASSKSSSGFSLGFSSSNGQLPLNNSTMTQYHAIGLLYQMRMHDRMALVKMVQQFGAAGAVKSPAALVMLVRLAAQLAEEDASLRKPMMQLLDGWLRHKSEMVNFEAAKAICDMRDVTDAEVNQAVHVLQLFLTSPRAVTKFAALRILHNFASFKPNAVNVCNPDIELLISNSNRSIATFAITTLLKTGNEASVDRLMKQVSGFMSEITDEFKITIVEAIRTLCLKFPSKQAGMLTFLSGILRDEGGYDFKRAVVESMFDLIKFVPDSKEDALAHLCEFIEDCEFTKLAVRILHLIGLEGPKTAQPTKYIRYIYNRVVLENAIVRAAAVTALAKFGVGQKDPDVKSSVKVLLTRCLDDVDDEVRDRAALNLKLMAEEDDEMARNFVKNENMFSLPTFEHQLVLYVTSDDKSAFELPFDISKIPVVTREQADAEDRTKKLTATAPTLKAPKVGPTKSASVAEAAASASAQAQRYAQELAAIPEVQEFGAAPLKSSHVVELTEAETEYVVSVVKHIYKEHVVLQYEVKNTLPDTVLENVSVVATPSEEDELEEIFILQAERLATDEPGKVYVAFRKVNGEGSLPVSTFSNILKFTSKEIDPSTSEPEEQGYDDEYEVSEFDLTGSDYVIPTFGSNFNHLWEQVGAAGEEADETLLLSGMKSIAEATEQLAKTLSLQPVDGTDVPVNQTTHTLKLLGKTVGGGRVVASIRMAYSSKSGVTTKITVRSEEEGVAALVIAAVA</sequence>
<dbReference type="AlphaFoldDB" id="A0A9N9W1J5"/>
<evidence type="ECO:0000313" key="19">
    <source>
        <dbReference type="Proteomes" id="UP000775872"/>
    </source>
</evidence>
<comment type="subunit">
    <text evidence="13">Oligomeric complex.</text>
</comment>
<dbReference type="SUPFAM" id="SSF48371">
    <property type="entry name" value="ARM repeat"/>
    <property type="match status" value="1"/>
</dbReference>
<comment type="similarity">
    <text evidence="2 13">Belongs to the COPG family.</text>
</comment>
<dbReference type="Pfam" id="PF08752">
    <property type="entry name" value="COP-gamma_platf"/>
    <property type="match status" value="1"/>
</dbReference>
<dbReference type="FunFam" id="3.30.310.10:FF:000008">
    <property type="entry name" value="Coatomer subunit gamma"/>
    <property type="match status" value="1"/>
</dbReference>
<keyword evidence="3 13" id="KW-0813">Transport</keyword>
<dbReference type="InterPro" id="IPR011989">
    <property type="entry name" value="ARM-like"/>
</dbReference>
<evidence type="ECO:0000256" key="9">
    <source>
        <dbReference type="ARBA" id="ARBA00023034"/>
    </source>
</evidence>
<dbReference type="PANTHER" id="PTHR10261">
    <property type="entry name" value="COATOMER SUBUNIT GAMMA"/>
    <property type="match status" value="1"/>
</dbReference>
<keyword evidence="10 13" id="KW-0472">Membrane</keyword>
<dbReference type="InterPro" id="IPR013041">
    <property type="entry name" value="Clathrin_app_Ig-like_sf"/>
</dbReference>
<evidence type="ECO:0000259" key="15">
    <source>
        <dbReference type="Pfam" id="PF01602"/>
    </source>
</evidence>
<dbReference type="PANTHER" id="PTHR10261:SF0">
    <property type="entry name" value="COATOMER SUBUNIT GAMMA-2"/>
    <property type="match status" value="1"/>
</dbReference>
<dbReference type="Pfam" id="PF16381">
    <property type="entry name" value="Coatomer_g_Cpla"/>
    <property type="match status" value="1"/>
</dbReference>
<dbReference type="FunFam" id="1.25.10.10:FF:000046">
    <property type="entry name" value="Coatomer subunit gamma"/>
    <property type="match status" value="1"/>
</dbReference>
<feature type="domain" description="Coatomer gamma subunit appendage Ig-like subdomain" evidence="16">
    <location>
        <begin position="651"/>
        <end position="801"/>
    </location>
</feature>
<keyword evidence="9 13" id="KW-0333">Golgi apparatus</keyword>
<dbReference type="SUPFAM" id="SSF55711">
    <property type="entry name" value="Subdomain of clathrin and coatomer appendage domain"/>
    <property type="match status" value="1"/>
</dbReference>
<dbReference type="FunFam" id="1.25.10.10:FF:000071">
    <property type="entry name" value="Coatomer subunit gamma"/>
    <property type="match status" value="1"/>
</dbReference>
<keyword evidence="19" id="KW-1185">Reference proteome</keyword>
<comment type="subcellular location">
    <subcellularLocation>
        <location evidence="13">Cytoplasm</location>
    </subcellularLocation>
    <subcellularLocation>
        <location evidence="1 13">Golgi apparatus membrane</location>
        <topology evidence="1 13">Peripheral membrane protein</topology>
        <orientation evidence="1 13">Cytoplasmic side</orientation>
    </subcellularLocation>
    <subcellularLocation>
        <location evidence="13">Cytoplasmic vesicle</location>
        <location evidence="13">COPI-coated vesicle membrane</location>
        <topology evidence="13">Peripheral membrane protein</topology>
        <orientation evidence="13">Cytoplasmic side</orientation>
    </subcellularLocation>
</comment>
<dbReference type="EMBL" id="CABFOC020000002">
    <property type="protein sequence ID" value="CAH0039374.1"/>
    <property type="molecule type" value="Genomic_DNA"/>
</dbReference>
<proteinExistence type="inferred from homology"/>
<feature type="domain" description="Clathrin/coatomer adaptor adaptin-like N-terminal" evidence="15">
    <location>
        <begin position="21"/>
        <end position="555"/>
    </location>
</feature>
<dbReference type="Gene3D" id="2.60.40.1480">
    <property type="entry name" value="Coatomer, gamma subunit, appendage domain"/>
    <property type="match status" value="1"/>
</dbReference>
<dbReference type="InterPro" id="IPR017106">
    <property type="entry name" value="Coatomer_gsu"/>
</dbReference>
<evidence type="ECO:0000256" key="2">
    <source>
        <dbReference type="ARBA" id="ARBA00010720"/>
    </source>
</evidence>
<name>A0A9N9W1J5_9HYPO</name>
<keyword evidence="5" id="KW-0597">Phosphoprotein</keyword>
<keyword evidence="6" id="KW-0677">Repeat</keyword>
<keyword evidence="7 13" id="KW-0931">ER-Golgi transport</keyword>
<dbReference type="GO" id="GO:0005783">
    <property type="term" value="C:endoplasmic reticulum"/>
    <property type="evidence" value="ECO:0007669"/>
    <property type="project" value="TreeGrafter"/>
</dbReference>
<evidence type="ECO:0000256" key="11">
    <source>
        <dbReference type="ARBA" id="ARBA00023329"/>
    </source>
</evidence>
<dbReference type="SUPFAM" id="SSF49348">
    <property type="entry name" value="Clathrin adaptor appendage domain"/>
    <property type="match status" value="1"/>
</dbReference>
<evidence type="ECO:0000256" key="6">
    <source>
        <dbReference type="ARBA" id="ARBA00022737"/>
    </source>
</evidence>
<dbReference type="InterPro" id="IPR012295">
    <property type="entry name" value="TBP_dom_sf"/>
</dbReference>
<dbReference type="Gene3D" id="3.30.310.10">
    <property type="entry name" value="TATA-Binding Protein"/>
    <property type="match status" value="1"/>
</dbReference>
<gene>
    <name evidence="18" type="ORF">CSOL1703_00003615</name>
</gene>